<keyword evidence="1 4" id="KW-0963">Cytoplasm</keyword>
<dbReference type="RefSeq" id="WP_209907153.1">
    <property type="nucleotide sequence ID" value="NZ_BAAAMI010000011.1"/>
</dbReference>
<evidence type="ECO:0000313" key="7">
    <source>
        <dbReference type="Proteomes" id="UP000766570"/>
    </source>
</evidence>
<dbReference type="NCBIfam" id="TIGR00202">
    <property type="entry name" value="csrA"/>
    <property type="match status" value="1"/>
</dbReference>
<dbReference type="Gene3D" id="2.60.40.4380">
    <property type="entry name" value="Translational regulator CsrA"/>
    <property type="match status" value="1"/>
</dbReference>
<keyword evidence="4" id="KW-0678">Repressor</keyword>
<gene>
    <name evidence="4" type="primary">csrA</name>
    <name evidence="6" type="ORF">JOF46_001995</name>
</gene>
<evidence type="ECO:0000256" key="5">
    <source>
        <dbReference type="SAM" id="Coils"/>
    </source>
</evidence>
<keyword evidence="7" id="KW-1185">Reference proteome</keyword>
<sequence>MLVLTRKVGEQVLIGEDIVVTILDVKGDSIKIGFDAPRGIKIQRAEMLAAVTEANQQAAAAANEAAEARLKALFPASPKPYAPDAPSA</sequence>
<dbReference type="InterPro" id="IPR036107">
    <property type="entry name" value="CsrA_sf"/>
</dbReference>
<dbReference type="NCBIfam" id="NF002469">
    <property type="entry name" value="PRK01712.1"/>
    <property type="match status" value="1"/>
</dbReference>
<feature type="coiled-coil region" evidence="5">
    <location>
        <begin position="44"/>
        <end position="71"/>
    </location>
</feature>
<comment type="function">
    <text evidence="4">A translational regulator that binds mRNA to regulate translation initiation and/or mRNA stability. Usually binds in the 5'-UTR at or near the Shine-Dalgarno sequence preventing ribosome-binding, thus repressing translation. Its main target seems to be the major flagellin gene, while its function is anatagonized by FliW.</text>
</comment>
<dbReference type="Pfam" id="PF02599">
    <property type="entry name" value="CsrA"/>
    <property type="match status" value="1"/>
</dbReference>
<evidence type="ECO:0000256" key="2">
    <source>
        <dbReference type="ARBA" id="ARBA00022845"/>
    </source>
</evidence>
<keyword evidence="3 4" id="KW-0694">RNA-binding</keyword>
<dbReference type="InterPro" id="IPR003751">
    <property type="entry name" value="CsrA"/>
</dbReference>
<dbReference type="PANTHER" id="PTHR34984">
    <property type="entry name" value="CARBON STORAGE REGULATOR"/>
    <property type="match status" value="1"/>
</dbReference>
<dbReference type="PANTHER" id="PTHR34984:SF1">
    <property type="entry name" value="CARBON STORAGE REGULATOR"/>
    <property type="match status" value="1"/>
</dbReference>
<evidence type="ECO:0000256" key="4">
    <source>
        <dbReference type="HAMAP-Rule" id="MF_00167"/>
    </source>
</evidence>
<accession>A0ABS4WD04</accession>
<keyword evidence="2 4" id="KW-0810">Translation regulation</keyword>
<protein>
    <recommendedName>
        <fullName evidence="4">Translational regulator CsrA</fullName>
    </recommendedName>
</protein>
<comment type="subunit">
    <text evidence="4">Homodimer; the beta-strands of each monomer intercalate to form a hydrophobic core, while the alpha-helices form wings that extend away from the core.</text>
</comment>
<organism evidence="6 7">
    <name type="scientific">Paeniglutamicibacter psychrophenolicus</name>
    <dbReference type="NCBI Taxonomy" id="257454"/>
    <lineage>
        <taxon>Bacteria</taxon>
        <taxon>Bacillati</taxon>
        <taxon>Actinomycetota</taxon>
        <taxon>Actinomycetes</taxon>
        <taxon>Micrococcales</taxon>
        <taxon>Micrococcaceae</taxon>
        <taxon>Paeniglutamicibacter</taxon>
    </lineage>
</organism>
<reference evidence="6 7" key="1">
    <citation type="submission" date="2021-03" db="EMBL/GenBank/DDBJ databases">
        <title>Sequencing the genomes of 1000 actinobacteria strains.</title>
        <authorList>
            <person name="Klenk H.-P."/>
        </authorList>
    </citation>
    <scope>NUCLEOTIDE SEQUENCE [LARGE SCALE GENOMIC DNA]</scope>
    <source>
        <strain evidence="6 7">DSM 15454</strain>
    </source>
</reference>
<dbReference type="HAMAP" id="MF_00167">
    <property type="entry name" value="CsrA"/>
    <property type="match status" value="1"/>
</dbReference>
<evidence type="ECO:0000256" key="3">
    <source>
        <dbReference type="ARBA" id="ARBA00022884"/>
    </source>
</evidence>
<dbReference type="Proteomes" id="UP000766570">
    <property type="component" value="Unassembled WGS sequence"/>
</dbReference>
<dbReference type="SUPFAM" id="SSF117130">
    <property type="entry name" value="CsrA-like"/>
    <property type="match status" value="1"/>
</dbReference>
<keyword evidence="4" id="KW-1005">Bacterial flagellum biogenesis</keyword>
<name>A0ABS4WD04_9MICC</name>
<dbReference type="EMBL" id="JAGIOE010000001">
    <property type="protein sequence ID" value="MBP2374083.1"/>
    <property type="molecule type" value="Genomic_DNA"/>
</dbReference>
<comment type="subcellular location">
    <subcellularLocation>
        <location evidence="4">Cytoplasm</location>
    </subcellularLocation>
</comment>
<proteinExistence type="inferred from homology"/>
<comment type="similarity">
    <text evidence="4">Belongs to the CsrA/RsmA family.</text>
</comment>
<evidence type="ECO:0000313" key="6">
    <source>
        <dbReference type="EMBL" id="MBP2374083.1"/>
    </source>
</evidence>
<keyword evidence="5" id="KW-0175">Coiled coil</keyword>
<evidence type="ECO:0000256" key="1">
    <source>
        <dbReference type="ARBA" id="ARBA00022490"/>
    </source>
</evidence>
<comment type="caution">
    <text evidence="6">The sequence shown here is derived from an EMBL/GenBank/DDBJ whole genome shotgun (WGS) entry which is preliminary data.</text>
</comment>